<accession>A0ABW4KWB6</accession>
<dbReference type="RefSeq" id="WP_187265719.1">
    <property type="nucleotide sequence ID" value="NZ_JBHUEJ010000027.1"/>
</dbReference>
<name>A0ABW4KWB6_9BURK</name>
<dbReference type="InterPro" id="IPR014710">
    <property type="entry name" value="RmlC-like_jellyroll"/>
</dbReference>
<evidence type="ECO:0000313" key="2">
    <source>
        <dbReference type="Proteomes" id="UP001597304"/>
    </source>
</evidence>
<protein>
    <submittedName>
        <fullName evidence="1">HutD family protein</fullName>
    </submittedName>
</protein>
<reference evidence="2" key="1">
    <citation type="journal article" date="2019" name="Int. J. Syst. Evol. Microbiol.">
        <title>The Global Catalogue of Microorganisms (GCM) 10K type strain sequencing project: providing services to taxonomists for standard genome sequencing and annotation.</title>
        <authorList>
            <consortium name="The Broad Institute Genomics Platform"/>
            <consortium name="The Broad Institute Genome Sequencing Center for Infectious Disease"/>
            <person name="Wu L."/>
            <person name="Ma J."/>
        </authorList>
    </citation>
    <scope>NUCLEOTIDE SEQUENCE [LARGE SCALE GENOMIC DNA]</scope>
    <source>
        <strain evidence="2">LMG 29247</strain>
    </source>
</reference>
<proteinExistence type="predicted"/>
<dbReference type="SUPFAM" id="SSF51182">
    <property type="entry name" value="RmlC-like cupins"/>
    <property type="match status" value="1"/>
</dbReference>
<dbReference type="PANTHER" id="PTHR37943">
    <property type="entry name" value="PROTEIN VES"/>
    <property type="match status" value="1"/>
</dbReference>
<dbReference type="Pfam" id="PF05962">
    <property type="entry name" value="HutD"/>
    <property type="match status" value="1"/>
</dbReference>
<dbReference type="EMBL" id="JBHUEJ010000027">
    <property type="protein sequence ID" value="MFD1711474.1"/>
    <property type="molecule type" value="Genomic_DNA"/>
</dbReference>
<sequence length="197" mass="20959">MTLHAFTLDAIAPTPWKNGGGTTREILCWPPGADTSTFDFRVSVASITQAGPFSAFPGVDRTIALLDGDGVWLKGDGVDHHLATPFAPFAFSGDTPLACELLGDVSTDFNVMSRRASGRAAVEVIVQAHPLPPSRMGLLLAVQDDWQVGDGHALRTGQGLWWTTPSAQLALRPTGPNARLIAVRWSASGRQADDRTS</sequence>
<dbReference type="PANTHER" id="PTHR37943:SF1">
    <property type="entry name" value="PROTEIN VES"/>
    <property type="match status" value="1"/>
</dbReference>
<dbReference type="InterPro" id="IPR011051">
    <property type="entry name" value="RmlC_Cupin_sf"/>
</dbReference>
<dbReference type="Proteomes" id="UP001597304">
    <property type="component" value="Unassembled WGS sequence"/>
</dbReference>
<comment type="caution">
    <text evidence="1">The sequence shown here is derived from an EMBL/GenBank/DDBJ whole genome shotgun (WGS) entry which is preliminary data.</text>
</comment>
<organism evidence="1 2">
    <name type="scientific">Ottowia flava</name>
    <dbReference type="NCBI Taxonomy" id="2675430"/>
    <lineage>
        <taxon>Bacteria</taxon>
        <taxon>Pseudomonadati</taxon>
        <taxon>Pseudomonadota</taxon>
        <taxon>Betaproteobacteria</taxon>
        <taxon>Burkholderiales</taxon>
        <taxon>Comamonadaceae</taxon>
        <taxon>Ottowia</taxon>
    </lineage>
</organism>
<evidence type="ECO:0000313" key="1">
    <source>
        <dbReference type="EMBL" id="MFD1711474.1"/>
    </source>
</evidence>
<keyword evidence="2" id="KW-1185">Reference proteome</keyword>
<dbReference type="CDD" id="cd20293">
    <property type="entry name" value="cupin_HutD_N"/>
    <property type="match status" value="1"/>
</dbReference>
<gene>
    <name evidence="1" type="ORF">ACFSF0_12705</name>
</gene>
<dbReference type="Gene3D" id="2.60.120.10">
    <property type="entry name" value="Jelly Rolls"/>
    <property type="match status" value="1"/>
</dbReference>
<dbReference type="InterPro" id="IPR010282">
    <property type="entry name" value="Uncharacterised_HutD/Ves"/>
</dbReference>